<keyword evidence="3" id="KW-1185">Reference proteome</keyword>
<dbReference type="Proteomes" id="UP000005143">
    <property type="component" value="Unassembled WGS sequence"/>
</dbReference>
<sequence>MVRYLAPRKRTIAAWFSNTAAFGTNGDAKGRWARFFVMIDPATLLAAKSDLPTNAYTGPDDAVRNAPYEPGDFPRLRATPPPASPPASRPDR</sequence>
<protein>
    <submittedName>
        <fullName evidence="2">Uncharacterized protein</fullName>
    </submittedName>
</protein>
<evidence type="ECO:0000313" key="2">
    <source>
        <dbReference type="EMBL" id="EHN09675.1"/>
    </source>
</evidence>
<organism evidence="2 3">
    <name type="scientific">Patulibacter medicamentivorans</name>
    <dbReference type="NCBI Taxonomy" id="1097667"/>
    <lineage>
        <taxon>Bacteria</taxon>
        <taxon>Bacillati</taxon>
        <taxon>Actinomycetota</taxon>
        <taxon>Thermoleophilia</taxon>
        <taxon>Solirubrobacterales</taxon>
        <taxon>Patulibacteraceae</taxon>
        <taxon>Patulibacter</taxon>
    </lineage>
</organism>
<evidence type="ECO:0000313" key="3">
    <source>
        <dbReference type="Proteomes" id="UP000005143"/>
    </source>
</evidence>
<reference evidence="2 3" key="1">
    <citation type="journal article" date="2013" name="Biodegradation">
        <title>Quantitative proteomic analysis of ibuprofen-degrading Patulibacter sp. strain I11.</title>
        <authorList>
            <person name="Almeida B."/>
            <person name="Kjeldal H."/>
            <person name="Lolas I."/>
            <person name="Knudsen A.D."/>
            <person name="Carvalho G."/>
            <person name="Nielsen K.L."/>
            <person name="Barreto Crespo M.T."/>
            <person name="Stensballe A."/>
            <person name="Nielsen J.L."/>
        </authorList>
    </citation>
    <scope>NUCLEOTIDE SEQUENCE [LARGE SCALE GENOMIC DNA]</scope>
    <source>
        <strain evidence="2 3">I11</strain>
    </source>
</reference>
<name>H0E9I3_9ACTN</name>
<accession>H0E9I3</accession>
<gene>
    <name evidence="2" type="ORF">PAI11_35020</name>
</gene>
<dbReference type="AlphaFoldDB" id="H0E9I3"/>
<feature type="region of interest" description="Disordered" evidence="1">
    <location>
        <begin position="50"/>
        <end position="92"/>
    </location>
</feature>
<evidence type="ECO:0000256" key="1">
    <source>
        <dbReference type="SAM" id="MobiDB-lite"/>
    </source>
</evidence>
<comment type="caution">
    <text evidence="2">The sequence shown here is derived from an EMBL/GenBank/DDBJ whole genome shotgun (WGS) entry which is preliminary data.</text>
</comment>
<feature type="compositionally biased region" description="Pro residues" evidence="1">
    <location>
        <begin position="79"/>
        <end position="92"/>
    </location>
</feature>
<dbReference type="EMBL" id="AGUD01000261">
    <property type="protein sequence ID" value="EHN09675.1"/>
    <property type="molecule type" value="Genomic_DNA"/>
</dbReference>
<proteinExistence type="predicted"/>